<keyword evidence="2" id="KW-1185">Reference proteome</keyword>
<sequence length="147" mass="15355">MRSTNLGAWRRTSGGALKVPTELVGAQVTRTAFDHQVRITFTGHGPDGRIRLDGELVIETVLSMTDPGGGRVVLTPGAGTSPAPLPGLFAKTVAEVEVTGCGTLCVDFDDGTGLRVDPDPDYESWSLTGFGFDSVLVGPGGEVGRQR</sequence>
<evidence type="ECO:0000313" key="1">
    <source>
        <dbReference type="EMBL" id="MES0832601.1"/>
    </source>
</evidence>
<accession>A0ABV1ZN73</accession>
<dbReference type="Proteomes" id="UP001432401">
    <property type="component" value="Unassembled WGS sequence"/>
</dbReference>
<dbReference type="InterPro" id="IPR046179">
    <property type="entry name" value="DUF6188"/>
</dbReference>
<comment type="caution">
    <text evidence="1">The sequence shown here is derived from an EMBL/GenBank/DDBJ whole genome shotgun (WGS) entry which is preliminary data.</text>
</comment>
<dbReference type="Pfam" id="PF19686">
    <property type="entry name" value="DUF6188"/>
    <property type="match status" value="1"/>
</dbReference>
<dbReference type="EMBL" id="JBEQNB010000001">
    <property type="protein sequence ID" value="MES0832601.1"/>
    <property type="molecule type" value="Genomic_DNA"/>
</dbReference>
<protein>
    <submittedName>
        <fullName evidence="1">DUF6188 family protein</fullName>
    </submittedName>
</protein>
<name>A0ABV1ZN73_9ACTN</name>
<gene>
    <name evidence="1" type="ORF">ABUK86_02365</name>
</gene>
<evidence type="ECO:0000313" key="2">
    <source>
        <dbReference type="Proteomes" id="UP001432401"/>
    </source>
</evidence>
<dbReference type="RefSeq" id="WP_352982363.1">
    <property type="nucleotide sequence ID" value="NZ_JBEQNA010000008.1"/>
</dbReference>
<organism evidence="1 2">
    <name type="scientific">Nocardiopsis tropica</name>
    <dbReference type="NCBI Taxonomy" id="109330"/>
    <lineage>
        <taxon>Bacteria</taxon>
        <taxon>Bacillati</taxon>
        <taxon>Actinomycetota</taxon>
        <taxon>Actinomycetes</taxon>
        <taxon>Streptosporangiales</taxon>
        <taxon>Nocardiopsidaceae</taxon>
        <taxon>Nocardiopsis</taxon>
    </lineage>
</organism>
<reference evidence="1 2" key="1">
    <citation type="submission" date="2024-06" db="EMBL/GenBank/DDBJ databases">
        <authorList>
            <person name="Bataeva Y.V."/>
            <person name="Grigorian L.N."/>
            <person name="Solomentsev V.I."/>
        </authorList>
    </citation>
    <scope>NUCLEOTIDE SEQUENCE [LARGE SCALE GENOMIC DNA]</scope>
    <source>
        <strain evidence="2">SCPM-O-B-12605 (RCAM04882)</strain>
    </source>
</reference>
<proteinExistence type="predicted"/>